<feature type="transmembrane region" description="Helical" evidence="8">
    <location>
        <begin position="148"/>
        <end position="166"/>
    </location>
</feature>
<gene>
    <name evidence="9" type="ORF">AVDCRST_MAG42-396</name>
</gene>
<evidence type="ECO:0000256" key="1">
    <source>
        <dbReference type="ARBA" id="ARBA00004651"/>
    </source>
</evidence>
<proteinExistence type="predicted"/>
<keyword evidence="6 8" id="KW-1133">Transmembrane helix</keyword>
<feature type="transmembrane region" description="Helical" evidence="8">
    <location>
        <begin position="354"/>
        <end position="375"/>
    </location>
</feature>
<feature type="transmembrane region" description="Helical" evidence="8">
    <location>
        <begin position="299"/>
        <end position="316"/>
    </location>
</feature>
<evidence type="ECO:0000256" key="6">
    <source>
        <dbReference type="ARBA" id="ARBA00022989"/>
    </source>
</evidence>
<reference evidence="9" key="1">
    <citation type="submission" date="2020-02" db="EMBL/GenBank/DDBJ databases">
        <authorList>
            <person name="Meier V. D."/>
        </authorList>
    </citation>
    <scope>NUCLEOTIDE SEQUENCE</scope>
    <source>
        <strain evidence="9">AVDCRST_MAG42</strain>
    </source>
</reference>
<evidence type="ECO:0000256" key="4">
    <source>
        <dbReference type="ARBA" id="ARBA00022679"/>
    </source>
</evidence>
<dbReference type="InterPro" id="IPR050297">
    <property type="entry name" value="LipidA_mod_glycosyltrf_83"/>
</dbReference>
<keyword evidence="7 8" id="KW-0472">Membrane</keyword>
<dbReference type="GO" id="GO:0005886">
    <property type="term" value="C:plasma membrane"/>
    <property type="evidence" value="ECO:0007669"/>
    <property type="project" value="UniProtKB-SubCell"/>
</dbReference>
<feature type="transmembrane region" description="Helical" evidence="8">
    <location>
        <begin position="20"/>
        <end position="38"/>
    </location>
</feature>
<keyword evidence="3" id="KW-0328">Glycosyltransferase</keyword>
<keyword evidence="5 8" id="KW-0812">Transmembrane</keyword>
<evidence type="ECO:0000256" key="5">
    <source>
        <dbReference type="ARBA" id="ARBA00022692"/>
    </source>
</evidence>
<organism evidence="9">
    <name type="scientific">uncultured Chthoniobacterales bacterium</name>
    <dbReference type="NCBI Taxonomy" id="1836801"/>
    <lineage>
        <taxon>Bacteria</taxon>
        <taxon>Pseudomonadati</taxon>
        <taxon>Verrucomicrobiota</taxon>
        <taxon>Spartobacteria</taxon>
        <taxon>Chthoniobacterales</taxon>
        <taxon>environmental samples</taxon>
    </lineage>
</organism>
<feature type="transmembrane region" description="Helical" evidence="8">
    <location>
        <begin position="172"/>
        <end position="201"/>
    </location>
</feature>
<comment type="subcellular location">
    <subcellularLocation>
        <location evidence="1">Cell membrane</location>
        <topology evidence="1">Multi-pass membrane protein</topology>
    </subcellularLocation>
</comment>
<dbReference type="GO" id="GO:0009103">
    <property type="term" value="P:lipopolysaccharide biosynthetic process"/>
    <property type="evidence" value="ECO:0007669"/>
    <property type="project" value="UniProtKB-ARBA"/>
</dbReference>
<accession>A0A6J4H9S4</accession>
<evidence type="ECO:0000256" key="7">
    <source>
        <dbReference type="ARBA" id="ARBA00023136"/>
    </source>
</evidence>
<evidence type="ECO:0000256" key="8">
    <source>
        <dbReference type="SAM" id="Phobius"/>
    </source>
</evidence>
<feature type="transmembrane region" description="Helical" evidence="8">
    <location>
        <begin position="269"/>
        <end position="287"/>
    </location>
</feature>
<evidence type="ECO:0000313" key="9">
    <source>
        <dbReference type="EMBL" id="CAA9217486.1"/>
    </source>
</evidence>
<feature type="transmembrane region" description="Helical" evidence="8">
    <location>
        <begin position="118"/>
        <end position="136"/>
    </location>
</feature>
<evidence type="ECO:0000256" key="3">
    <source>
        <dbReference type="ARBA" id="ARBA00022676"/>
    </source>
</evidence>
<keyword evidence="4" id="KW-0808">Transferase</keyword>
<dbReference type="PANTHER" id="PTHR33908:SF11">
    <property type="entry name" value="MEMBRANE PROTEIN"/>
    <property type="match status" value="1"/>
</dbReference>
<dbReference type="PANTHER" id="PTHR33908">
    <property type="entry name" value="MANNOSYLTRANSFERASE YKCB-RELATED"/>
    <property type="match status" value="1"/>
</dbReference>
<evidence type="ECO:0000256" key="2">
    <source>
        <dbReference type="ARBA" id="ARBA00022475"/>
    </source>
</evidence>
<dbReference type="GO" id="GO:0016763">
    <property type="term" value="F:pentosyltransferase activity"/>
    <property type="evidence" value="ECO:0007669"/>
    <property type="project" value="TreeGrafter"/>
</dbReference>
<protein>
    <submittedName>
        <fullName evidence="9">Uncharacterized protein</fullName>
    </submittedName>
</protein>
<keyword evidence="2" id="KW-1003">Cell membrane</keyword>
<sequence>MHSLFAAATQTDRRSARELQQQWLIATALFVAALWLYTRHNDFSFYYHPDEPKKVVQIRDGTRNFNHPLLLLTVTDFARWLTGGTTDCQRIVELGRWCSAIFAAGAVALFSWLGFDRFGVIGGVTTGVALLIQRRIYEHAHFMKEDAALLAGIALTFVAIDAVWRRPTTMRALFLGVATGVAASGKYVGLLMVPFAVAALMGRRREAEYKPRVLLAFAGAFLVVIAAINYRALLSFGGVTAGFGGEITRLNSRSGIEVDFSRIDWLRRLLDLSPFLLILFLAHLVFAFRNLRQLRLPDLLLTAFPLLLGFMLSFSSKQSGRHVLPAMIIVAVVASFAAIRIAKELHERRARFATPAVLTFVIAAFAYDFTGLALLDRGFQRDHRRELVEWITGNVPHASTIGLEERVGIPFSKPRRFCEEQSPLPQQLHGARFAADLGTLEELRASGMTHIAVIDSHYKTFLNEGSSQVNRGDAEFLRRREFYRRLLSEGRLVWSRETGNVGVLNPSLRLYEIAPVSGTAPATGE</sequence>
<feature type="transmembrane region" description="Helical" evidence="8">
    <location>
        <begin position="213"/>
        <end position="233"/>
    </location>
</feature>
<feature type="transmembrane region" description="Helical" evidence="8">
    <location>
        <begin position="322"/>
        <end position="342"/>
    </location>
</feature>
<name>A0A6J4H9S4_9BACT</name>
<dbReference type="AlphaFoldDB" id="A0A6J4H9S4"/>
<dbReference type="EMBL" id="CADCTA010000024">
    <property type="protein sequence ID" value="CAA9217486.1"/>
    <property type="molecule type" value="Genomic_DNA"/>
</dbReference>